<dbReference type="EMBL" id="VAWA01000009">
    <property type="protein sequence ID" value="TLP75288.1"/>
    <property type="molecule type" value="Genomic_DNA"/>
</dbReference>
<evidence type="ECO:0000313" key="2">
    <source>
        <dbReference type="Proteomes" id="UP000306544"/>
    </source>
</evidence>
<accession>A0A5R9A9L2</accession>
<reference evidence="1 2" key="1">
    <citation type="submission" date="2019-05" db="EMBL/GenBank/DDBJ databases">
        <title>Nesterenkonia sp. GY239, isolated from the Southern Atlantic Ocean.</title>
        <authorList>
            <person name="Zhang G."/>
        </authorList>
    </citation>
    <scope>NUCLEOTIDE SEQUENCE [LARGE SCALE GENOMIC DNA]</scope>
    <source>
        <strain evidence="1 2">GY239</strain>
    </source>
</reference>
<organism evidence="1 2">
    <name type="scientific">Nesterenkonia sphaerica</name>
    <dbReference type="NCBI Taxonomy" id="1804988"/>
    <lineage>
        <taxon>Bacteria</taxon>
        <taxon>Bacillati</taxon>
        <taxon>Actinomycetota</taxon>
        <taxon>Actinomycetes</taxon>
        <taxon>Micrococcales</taxon>
        <taxon>Micrococcaceae</taxon>
        <taxon>Nesterenkonia</taxon>
    </lineage>
</organism>
<comment type="caution">
    <text evidence="1">The sequence shown here is derived from an EMBL/GenBank/DDBJ whole genome shotgun (WGS) entry which is preliminary data.</text>
</comment>
<protein>
    <submittedName>
        <fullName evidence="1">Uncharacterized protein</fullName>
    </submittedName>
</protein>
<proteinExistence type="predicted"/>
<sequence length="61" mass="6626">MEHAGQKLAQRAFIMIHDATEAACVRSFIRNGRIFAPIKTDTGVATALDLLESVQIRAALS</sequence>
<keyword evidence="2" id="KW-1185">Reference proteome</keyword>
<name>A0A5R9A9L2_9MICC</name>
<dbReference type="AlphaFoldDB" id="A0A5R9A9L2"/>
<evidence type="ECO:0000313" key="1">
    <source>
        <dbReference type="EMBL" id="TLP75288.1"/>
    </source>
</evidence>
<gene>
    <name evidence="1" type="ORF">FEF27_08175</name>
</gene>
<dbReference type="RefSeq" id="WP_138170373.1">
    <property type="nucleotide sequence ID" value="NZ_VAWA01000009.1"/>
</dbReference>
<dbReference type="Proteomes" id="UP000306544">
    <property type="component" value="Unassembled WGS sequence"/>
</dbReference>